<dbReference type="PANTHER" id="PTHR31286:SF168">
    <property type="entry name" value="DUF4283 DOMAIN-CONTAINING PROTEIN"/>
    <property type="match status" value="1"/>
</dbReference>
<organism evidence="3">
    <name type="scientific">Sesamum radiatum</name>
    <name type="common">Black benniseed</name>
    <dbReference type="NCBI Taxonomy" id="300843"/>
    <lineage>
        <taxon>Eukaryota</taxon>
        <taxon>Viridiplantae</taxon>
        <taxon>Streptophyta</taxon>
        <taxon>Embryophyta</taxon>
        <taxon>Tracheophyta</taxon>
        <taxon>Spermatophyta</taxon>
        <taxon>Magnoliopsida</taxon>
        <taxon>eudicotyledons</taxon>
        <taxon>Gunneridae</taxon>
        <taxon>Pentapetalae</taxon>
        <taxon>asterids</taxon>
        <taxon>lamiids</taxon>
        <taxon>Lamiales</taxon>
        <taxon>Pedaliaceae</taxon>
        <taxon>Sesamum</taxon>
    </lineage>
</organism>
<dbReference type="InterPro" id="IPR040256">
    <property type="entry name" value="At4g02000-like"/>
</dbReference>
<dbReference type="InterPro" id="IPR025558">
    <property type="entry name" value="DUF4283"/>
</dbReference>
<comment type="caution">
    <text evidence="3">The sequence shown here is derived from an EMBL/GenBank/DDBJ whole genome shotgun (WGS) entry which is preliminary data.</text>
</comment>
<sequence length="475" mass="53119">MVLLQVFASLDPNNEVSYRCSTFLPIVFVVLSSLNRPESLCPLLKATSTLNTGAFFFSGCFELHFRPVSPSLSQPVVGGKLPDLGCAEFCPELQKLLGLSSLACKLHDQRKKIKNSGCHHRQHRQGGHCCCRHCCYRRKRQHQGYLNRISAFISDLEASPPFNPLSHASAGHGSNTSDRQEEELSSGKDKKTGGTVSAKPSFAGLFSTNRRLTMDNKLSKIQIDDGTITLESDDLTNVRTKLGFCIVGYIAGKFPSLQVIRTLSKSWGASFQRHDNGWLVFRFARDDDRQRILARGPYFIYGRPLLLKAMPDCFEFKEDDISLTPVWAILPSLPLECWHPNALGKIGSRLGTPIAMDSLTMRMERVSYAHILVEVDASKTLVDHVEFKLPNGVTHRQPVVYEYTHKFCTECNRFGHHKNSCRDSQQPATATAAVGIPAVTKRAAMTKALPTEWTVVQRRQKTEQKQPRTTATEPK</sequence>
<evidence type="ECO:0000313" key="3">
    <source>
        <dbReference type="EMBL" id="KAL0350111.1"/>
    </source>
</evidence>
<dbReference type="Pfam" id="PF14111">
    <property type="entry name" value="DUF4283"/>
    <property type="match status" value="1"/>
</dbReference>
<dbReference type="PANTHER" id="PTHR31286">
    <property type="entry name" value="GLYCINE-RICH CELL WALL STRUCTURAL PROTEIN 1.8-LIKE"/>
    <property type="match status" value="1"/>
</dbReference>
<reference evidence="3" key="2">
    <citation type="journal article" date="2024" name="Plant">
        <title>Genomic evolution and insights into agronomic trait innovations of Sesamum species.</title>
        <authorList>
            <person name="Miao H."/>
            <person name="Wang L."/>
            <person name="Qu L."/>
            <person name="Liu H."/>
            <person name="Sun Y."/>
            <person name="Le M."/>
            <person name="Wang Q."/>
            <person name="Wei S."/>
            <person name="Zheng Y."/>
            <person name="Lin W."/>
            <person name="Duan Y."/>
            <person name="Cao H."/>
            <person name="Xiong S."/>
            <person name="Wang X."/>
            <person name="Wei L."/>
            <person name="Li C."/>
            <person name="Ma Q."/>
            <person name="Ju M."/>
            <person name="Zhao R."/>
            <person name="Li G."/>
            <person name="Mu C."/>
            <person name="Tian Q."/>
            <person name="Mei H."/>
            <person name="Zhang T."/>
            <person name="Gao T."/>
            <person name="Zhang H."/>
        </authorList>
    </citation>
    <scope>NUCLEOTIDE SEQUENCE</scope>
    <source>
        <strain evidence="3">G02</strain>
    </source>
</reference>
<dbReference type="AlphaFoldDB" id="A0AAW2P5Q8"/>
<accession>A0AAW2P5Q8</accession>
<evidence type="ECO:0000256" key="1">
    <source>
        <dbReference type="SAM" id="MobiDB-lite"/>
    </source>
</evidence>
<protein>
    <recommendedName>
        <fullName evidence="2">DUF4283 domain-containing protein</fullName>
    </recommendedName>
</protein>
<feature type="domain" description="DUF4283" evidence="2">
    <location>
        <begin position="241"/>
        <end position="317"/>
    </location>
</feature>
<dbReference type="EMBL" id="JACGWJ010000018">
    <property type="protein sequence ID" value="KAL0350111.1"/>
    <property type="molecule type" value="Genomic_DNA"/>
</dbReference>
<reference evidence="3" key="1">
    <citation type="submission" date="2020-06" db="EMBL/GenBank/DDBJ databases">
        <authorList>
            <person name="Li T."/>
            <person name="Hu X."/>
            <person name="Zhang T."/>
            <person name="Song X."/>
            <person name="Zhang H."/>
            <person name="Dai N."/>
            <person name="Sheng W."/>
            <person name="Hou X."/>
            <person name="Wei L."/>
        </authorList>
    </citation>
    <scope>NUCLEOTIDE SEQUENCE</scope>
    <source>
        <strain evidence="3">G02</strain>
        <tissue evidence="3">Leaf</tissue>
    </source>
</reference>
<evidence type="ECO:0000259" key="2">
    <source>
        <dbReference type="Pfam" id="PF14111"/>
    </source>
</evidence>
<feature type="region of interest" description="Disordered" evidence="1">
    <location>
        <begin position="164"/>
        <end position="198"/>
    </location>
</feature>
<name>A0AAW2P5Q8_SESRA</name>
<proteinExistence type="predicted"/>
<gene>
    <name evidence="3" type="ORF">Sradi_4160300</name>
</gene>